<evidence type="ECO:0000313" key="4">
    <source>
        <dbReference type="Proteomes" id="UP000436138"/>
    </source>
</evidence>
<proteinExistence type="predicted"/>
<keyword evidence="1" id="KW-0378">Hydrolase</keyword>
<dbReference type="PANTHER" id="PTHR43156">
    <property type="entry name" value="STAGE II SPORULATION PROTEIN E-RELATED"/>
    <property type="match status" value="1"/>
</dbReference>
<evidence type="ECO:0000259" key="2">
    <source>
        <dbReference type="Pfam" id="PF07228"/>
    </source>
</evidence>
<dbReference type="Pfam" id="PF07228">
    <property type="entry name" value="SpoIIE"/>
    <property type="match status" value="1"/>
</dbReference>
<dbReference type="EMBL" id="CP047020">
    <property type="protein sequence ID" value="QHA10080.1"/>
    <property type="molecule type" value="Genomic_DNA"/>
</dbReference>
<accession>A0A6I6NIF6</accession>
<evidence type="ECO:0000313" key="3">
    <source>
        <dbReference type="EMBL" id="QHA10080.1"/>
    </source>
</evidence>
<dbReference type="InterPro" id="IPR052016">
    <property type="entry name" value="Bact_Sigma-Reg"/>
</dbReference>
<name>A0A6I6NIF6_9ACTN</name>
<sequence>MGRGLEAAAVMGRMRAASHALARTDVPPSRLMTRLDAFVADLADQLVTCVHLVVDQSTHEVILCLAGHLPVSALPPDGPARMLQTPVGVPLGVNDPYGAGAPFQQATQPAYRESLDQTADLLIKTLLPDMATPDDDVTLLLIGLPIPKGEDFRA</sequence>
<dbReference type="GO" id="GO:0016791">
    <property type="term" value="F:phosphatase activity"/>
    <property type="evidence" value="ECO:0007669"/>
    <property type="project" value="TreeGrafter"/>
</dbReference>
<dbReference type="Proteomes" id="UP000436138">
    <property type="component" value="Chromosome"/>
</dbReference>
<gene>
    <name evidence="3" type="ORF">GQF42_38370</name>
</gene>
<evidence type="ECO:0000256" key="1">
    <source>
        <dbReference type="ARBA" id="ARBA00022801"/>
    </source>
</evidence>
<organism evidence="3 4">
    <name type="scientific">Streptomyces broussonetiae</name>
    <dbReference type="NCBI Taxonomy" id="2686304"/>
    <lineage>
        <taxon>Bacteria</taxon>
        <taxon>Bacillati</taxon>
        <taxon>Actinomycetota</taxon>
        <taxon>Actinomycetes</taxon>
        <taxon>Kitasatosporales</taxon>
        <taxon>Streptomycetaceae</taxon>
        <taxon>Streptomyces</taxon>
    </lineage>
</organism>
<dbReference type="Gene3D" id="3.60.40.10">
    <property type="entry name" value="PPM-type phosphatase domain"/>
    <property type="match status" value="1"/>
</dbReference>
<dbReference type="KEGG" id="sbro:GQF42_38370"/>
<dbReference type="AlphaFoldDB" id="A0A6I6NIF6"/>
<keyword evidence="4" id="KW-1185">Reference proteome</keyword>
<dbReference type="PANTHER" id="PTHR43156:SF2">
    <property type="entry name" value="STAGE II SPORULATION PROTEIN E"/>
    <property type="match status" value="1"/>
</dbReference>
<dbReference type="InterPro" id="IPR036457">
    <property type="entry name" value="PPM-type-like_dom_sf"/>
</dbReference>
<dbReference type="InterPro" id="IPR001932">
    <property type="entry name" value="PPM-type_phosphatase-like_dom"/>
</dbReference>
<reference evidence="3 4" key="1">
    <citation type="submission" date="2019-12" db="EMBL/GenBank/DDBJ databases">
        <title>Streptomyces sp. strain T44 isolated from rhizosphere soil of Broussonetia papyrifera.</title>
        <authorList>
            <person name="Mo P."/>
        </authorList>
    </citation>
    <scope>NUCLEOTIDE SEQUENCE [LARGE SCALE GENOMIC DNA]</scope>
    <source>
        <strain evidence="3 4">T44</strain>
    </source>
</reference>
<feature type="domain" description="PPM-type phosphatase" evidence="2">
    <location>
        <begin position="1"/>
        <end position="105"/>
    </location>
</feature>
<protein>
    <submittedName>
        <fullName evidence="3">SpoIIE family protein phosphatase</fullName>
    </submittedName>
</protein>